<comment type="subcellular location">
    <subcellularLocation>
        <location evidence="1">Membrane</location>
        <topology evidence="1">Multi-pass membrane protein</topology>
    </subcellularLocation>
</comment>
<feature type="transmembrane region" description="Helical" evidence="7">
    <location>
        <begin position="258"/>
        <end position="280"/>
    </location>
</feature>
<feature type="transmembrane region" description="Helical" evidence="7">
    <location>
        <begin position="32"/>
        <end position="53"/>
    </location>
</feature>
<evidence type="ECO:0000256" key="7">
    <source>
        <dbReference type="SAM" id="Phobius"/>
    </source>
</evidence>
<dbReference type="PANTHER" id="PTHR30071:SF1">
    <property type="entry name" value="CYTOCHROME B_B6 PROTEIN-RELATED"/>
    <property type="match status" value="1"/>
</dbReference>
<dbReference type="PANTHER" id="PTHR30071">
    <property type="entry name" value="HEME EXPORTER PROTEIN C"/>
    <property type="match status" value="1"/>
</dbReference>
<sequence length="289" mass="32066">MDSGLLFNLTTIAYFSSMVLYIAFIATKNNKVATAATLAALIGFIIQTAALGVRWYESYAILGSDHGRAPLTNLYESVVFFAWSIVGVYLIMELKYFKNHRAVGAFVLPIALFAMLWGQMSLNKSIDPLVPALQSNWLTYHVITCFIGYAGFAIAFGVSIMYLLKIGKEEKHQGPEPMGGILGMFPPTKVLDDLNYKAIMIGFPMLTLGIITGAAWAYYAWGTYWSWDPKETWSLIVWFIYAAFLHARFTRGWAGRKAAWLSMIGFGATIFCYLGVNLVLSGLHSYGGS</sequence>
<dbReference type="InterPro" id="IPR045062">
    <property type="entry name" value="Cyt_c_biogenesis_CcsA/CcmC"/>
</dbReference>
<dbReference type="PRINTS" id="PR01410">
    <property type="entry name" value="CCBIOGENESIS"/>
</dbReference>
<evidence type="ECO:0000256" key="2">
    <source>
        <dbReference type="ARBA" id="ARBA00009186"/>
    </source>
</evidence>
<dbReference type="GO" id="GO:0005886">
    <property type="term" value="C:plasma membrane"/>
    <property type="evidence" value="ECO:0007669"/>
    <property type="project" value="TreeGrafter"/>
</dbReference>
<feature type="transmembrane region" description="Helical" evidence="7">
    <location>
        <begin position="233"/>
        <end position="251"/>
    </location>
</feature>
<gene>
    <name evidence="9" type="primary">ccsB</name>
    <name evidence="9" type="ORF">ICT70_08620</name>
</gene>
<dbReference type="GO" id="GO:0020037">
    <property type="term" value="F:heme binding"/>
    <property type="evidence" value="ECO:0007669"/>
    <property type="project" value="InterPro"/>
</dbReference>
<feature type="domain" description="Cytochrome c assembly protein" evidence="8">
    <location>
        <begin position="72"/>
        <end position="284"/>
    </location>
</feature>
<proteinExistence type="inferred from homology"/>
<reference evidence="9" key="1">
    <citation type="submission" date="2020-09" db="EMBL/GenBank/DDBJ databases">
        <title>Pelobacter alkaliphilus sp. nov., a novel anaerobic arsenate-reducing bacterium from terrestrial mud volcano.</title>
        <authorList>
            <person name="Khomyakova M.A."/>
            <person name="Merkel A.Y."/>
            <person name="Slobodkin A.I."/>
        </authorList>
    </citation>
    <scope>NUCLEOTIDE SEQUENCE</scope>
    <source>
        <strain evidence="9">M08fum</strain>
    </source>
</reference>
<dbReference type="EMBL" id="JACWUN010000008">
    <property type="protein sequence ID" value="MBD1400730.1"/>
    <property type="molecule type" value="Genomic_DNA"/>
</dbReference>
<keyword evidence="4" id="KW-0201">Cytochrome c-type biogenesis</keyword>
<feature type="transmembrane region" description="Helical" evidence="7">
    <location>
        <begin position="140"/>
        <end position="164"/>
    </location>
</feature>
<evidence type="ECO:0000256" key="1">
    <source>
        <dbReference type="ARBA" id="ARBA00004141"/>
    </source>
</evidence>
<dbReference type="RefSeq" id="WP_191155569.1">
    <property type="nucleotide sequence ID" value="NZ_JACWUN010000008.1"/>
</dbReference>
<dbReference type="Pfam" id="PF01578">
    <property type="entry name" value="Cytochrom_C_asm"/>
    <property type="match status" value="1"/>
</dbReference>
<organism evidence="9 10">
    <name type="scientific">Pelovirga terrestris</name>
    <dbReference type="NCBI Taxonomy" id="2771352"/>
    <lineage>
        <taxon>Bacteria</taxon>
        <taxon>Pseudomonadati</taxon>
        <taxon>Thermodesulfobacteriota</taxon>
        <taxon>Desulfuromonadia</taxon>
        <taxon>Geobacterales</taxon>
        <taxon>Geobacteraceae</taxon>
        <taxon>Pelovirga</taxon>
    </lineage>
</organism>
<comment type="similarity">
    <text evidence="2">Belongs to the CcmF/CycK/Ccl1/NrfE/CcsA family.</text>
</comment>
<dbReference type="AlphaFoldDB" id="A0A8J6QUT5"/>
<evidence type="ECO:0000313" key="9">
    <source>
        <dbReference type="EMBL" id="MBD1400730.1"/>
    </source>
</evidence>
<evidence type="ECO:0000259" key="8">
    <source>
        <dbReference type="Pfam" id="PF01578"/>
    </source>
</evidence>
<dbReference type="InterPro" id="IPR017562">
    <property type="entry name" value="Cyt_c_biogenesis_CcsA"/>
</dbReference>
<dbReference type="InterPro" id="IPR003567">
    <property type="entry name" value="Cyt_c_biogenesis"/>
</dbReference>
<dbReference type="GO" id="GO:0015232">
    <property type="term" value="F:heme transmembrane transporter activity"/>
    <property type="evidence" value="ECO:0007669"/>
    <property type="project" value="InterPro"/>
</dbReference>
<dbReference type="InterPro" id="IPR002541">
    <property type="entry name" value="Cyt_c_assembly"/>
</dbReference>
<dbReference type="Proteomes" id="UP000632828">
    <property type="component" value="Unassembled WGS sequence"/>
</dbReference>
<keyword evidence="3 7" id="KW-0812">Transmembrane</keyword>
<evidence type="ECO:0000256" key="5">
    <source>
        <dbReference type="ARBA" id="ARBA00022989"/>
    </source>
</evidence>
<accession>A0A8J6QUT5</accession>
<keyword evidence="10" id="KW-1185">Reference proteome</keyword>
<feature type="transmembrane region" description="Helical" evidence="7">
    <location>
        <begin position="103"/>
        <end position="120"/>
    </location>
</feature>
<feature type="transmembrane region" description="Helical" evidence="7">
    <location>
        <begin position="198"/>
        <end position="221"/>
    </location>
</feature>
<evidence type="ECO:0000313" key="10">
    <source>
        <dbReference type="Proteomes" id="UP000632828"/>
    </source>
</evidence>
<evidence type="ECO:0000256" key="4">
    <source>
        <dbReference type="ARBA" id="ARBA00022748"/>
    </source>
</evidence>
<keyword evidence="5 7" id="KW-1133">Transmembrane helix</keyword>
<protein>
    <submittedName>
        <fullName evidence="9">C-type cytochrome biogenesis protein CcsB</fullName>
    </submittedName>
</protein>
<keyword evidence="6 7" id="KW-0472">Membrane</keyword>
<comment type="caution">
    <text evidence="9">The sequence shown here is derived from an EMBL/GenBank/DDBJ whole genome shotgun (WGS) entry which is preliminary data.</text>
</comment>
<evidence type="ECO:0000256" key="3">
    <source>
        <dbReference type="ARBA" id="ARBA00022692"/>
    </source>
</evidence>
<feature type="transmembrane region" description="Helical" evidence="7">
    <location>
        <begin position="73"/>
        <end position="91"/>
    </location>
</feature>
<evidence type="ECO:0000256" key="6">
    <source>
        <dbReference type="ARBA" id="ARBA00023136"/>
    </source>
</evidence>
<feature type="transmembrane region" description="Helical" evidence="7">
    <location>
        <begin position="6"/>
        <end position="25"/>
    </location>
</feature>
<name>A0A8J6QUT5_9BACT</name>
<dbReference type="NCBIfam" id="TIGR03144">
    <property type="entry name" value="cytochr_II_ccsB"/>
    <property type="match status" value="1"/>
</dbReference>
<dbReference type="GO" id="GO:0017004">
    <property type="term" value="P:cytochrome complex assembly"/>
    <property type="evidence" value="ECO:0007669"/>
    <property type="project" value="UniProtKB-KW"/>
</dbReference>